<dbReference type="GO" id="GO:1903785">
    <property type="term" value="P:L-valine transmembrane transport"/>
    <property type="evidence" value="ECO:0007669"/>
    <property type="project" value="TreeGrafter"/>
</dbReference>
<sequence length="260" mass="26849">MGSGEGSAFPACAMTIRGPVTFTRNGVRRGAVTSVPLLIGMVPFGLVIGVLSAAKGLSFAETVLMSSFVFAGAAQLVVLELWTDPAPILAATIAAAVVNIRMAPMGAALAPWLDKLRGWKLWGTLSTLVDHSFALGVAEQRAGGRDAGFLLGVGLCIWVGWVGTVAAGHLGGGLVRVPPGHPLFFASIAAFLSILVPLWRGPRLDLLPWGVAAIVAIAAHRAALPVPLPLLLGSFAGAGLGAWMELRGRGMPPREDARRG</sequence>
<dbReference type="PANTHER" id="PTHR34979:SF1">
    <property type="entry name" value="INNER MEMBRANE PROTEIN YGAZ"/>
    <property type="match status" value="1"/>
</dbReference>
<keyword evidence="4" id="KW-1003">Cell membrane</keyword>
<proteinExistence type="inferred from homology"/>
<dbReference type="STRING" id="1123062.SAMN02745775_11331"/>
<evidence type="ECO:0000256" key="1">
    <source>
        <dbReference type="ARBA" id="ARBA00004651"/>
    </source>
</evidence>
<feature type="transmembrane region" description="Helical" evidence="8">
    <location>
        <begin position="63"/>
        <end position="82"/>
    </location>
</feature>
<evidence type="ECO:0000313" key="9">
    <source>
        <dbReference type="EMBL" id="SFK98387.1"/>
    </source>
</evidence>
<dbReference type="PANTHER" id="PTHR34979">
    <property type="entry name" value="INNER MEMBRANE PROTEIN YGAZ"/>
    <property type="match status" value="1"/>
</dbReference>
<keyword evidence="5 8" id="KW-0812">Transmembrane</keyword>
<dbReference type="GO" id="GO:0005886">
    <property type="term" value="C:plasma membrane"/>
    <property type="evidence" value="ECO:0007669"/>
    <property type="project" value="UniProtKB-SubCell"/>
</dbReference>
<keyword evidence="7 8" id="KW-0472">Membrane</keyword>
<evidence type="ECO:0000256" key="6">
    <source>
        <dbReference type="ARBA" id="ARBA00022989"/>
    </source>
</evidence>
<evidence type="ECO:0000256" key="5">
    <source>
        <dbReference type="ARBA" id="ARBA00022692"/>
    </source>
</evidence>
<feature type="transmembrane region" description="Helical" evidence="8">
    <location>
        <begin position="149"/>
        <end position="170"/>
    </location>
</feature>
<feature type="transmembrane region" description="Helical" evidence="8">
    <location>
        <begin position="88"/>
        <end position="113"/>
    </location>
</feature>
<evidence type="ECO:0000256" key="4">
    <source>
        <dbReference type="ARBA" id="ARBA00022475"/>
    </source>
</evidence>
<dbReference type="AlphaFoldDB" id="A0A1I4E1G2"/>
<organism evidence="9 10">
    <name type="scientific">Falsiroseomonas stagni DSM 19981</name>
    <dbReference type="NCBI Taxonomy" id="1123062"/>
    <lineage>
        <taxon>Bacteria</taxon>
        <taxon>Pseudomonadati</taxon>
        <taxon>Pseudomonadota</taxon>
        <taxon>Alphaproteobacteria</taxon>
        <taxon>Acetobacterales</taxon>
        <taxon>Roseomonadaceae</taxon>
        <taxon>Falsiroseomonas</taxon>
    </lineage>
</organism>
<evidence type="ECO:0000256" key="3">
    <source>
        <dbReference type="ARBA" id="ARBA00022448"/>
    </source>
</evidence>
<dbReference type="InterPro" id="IPR011606">
    <property type="entry name" value="Brnchd-chn_aa_trnsp_permease"/>
</dbReference>
<dbReference type="EMBL" id="FOSQ01000013">
    <property type="protein sequence ID" value="SFK98387.1"/>
    <property type="molecule type" value="Genomic_DNA"/>
</dbReference>
<feature type="transmembrane region" description="Helical" evidence="8">
    <location>
        <begin position="230"/>
        <end position="246"/>
    </location>
</feature>
<accession>A0A1I4E1G2</accession>
<comment type="subcellular location">
    <subcellularLocation>
        <location evidence="1">Cell membrane</location>
        <topology evidence="1">Multi-pass membrane protein</topology>
    </subcellularLocation>
</comment>
<keyword evidence="6 8" id="KW-1133">Transmembrane helix</keyword>
<evidence type="ECO:0000313" key="10">
    <source>
        <dbReference type="Proteomes" id="UP000199473"/>
    </source>
</evidence>
<dbReference type="Pfam" id="PF03591">
    <property type="entry name" value="AzlC"/>
    <property type="match status" value="1"/>
</dbReference>
<evidence type="ECO:0000256" key="7">
    <source>
        <dbReference type="ARBA" id="ARBA00023136"/>
    </source>
</evidence>
<keyword evidence="3" id="KW-0813">Transport</keyword>
<feature type="transmembrane region" description="Helical" evidence="8">
    <location>
        <begin position="182"/>
        <end position="199"/>
    </location>
</feature>
<protein>
    <submittedName>
        <fullName evidence="9">4-azaleucine resistance probable transporter AzlC</fullName>
    </submittedName>
</protein>
<comment type="similarity">
    <text evidence="2">Belongs to the AzlC family.</text>
</comment>
<reference evidence="9 10" key="1">
    <citation type="submission" date="2016-10" db="EMBL/GenBank/DDBJ databases">
        <authorList>
            <person name="de Groot N.N."/>
        </authorList>
    </citation>
    <scope>NUCLEOTIDE SEQUENCE [LARGE SCALE GENOMIC DNA]</scope>
    <source>
        <strain evidence="9 10">DSM 19981</strain>
    </source>
</reference>
<gene>
    <name evidence="9" type="ORF">SAMN02745775_11331</name>
</gene>
<evidence type="ECO:0000256" key="8">
    <source>
        <dbReference type="SAM" id="Phobius"/>
    </source>
</evidence>
<feature type="transmembrane region" description="Helical" evidence="8">
    <location>
        <begin position="31"/>
        <end position="51"/>
    </location>
</feature>
<keyword evidence="10" id="KW-1185">Reference proteome</keyword>
<evidence type="ECO:0000256" key="2">
    <source>
        <dbReference type="ARBA" id="ARBA00010735"/>
    </source>
</evidence>
<dbReference type="Proteomes" id="UP000199473">
    <property type="component" value="Unassembled WGS sequence"/>
</dbReference>
<name>A0A1I4E1G2_9PROT</name>